<evidence type="ECO:0000256" key="1">
    <source>
        <dbReference type="ARBA" id="ARBA00007734"/>
    </source>
</evidence>
<dbReference type="InterPro" id="IPR023346">
    <property type="entry name" value="Lysozyme-like_dom_sf"/>
</dbReference>
<keyword evidence="5" id="KW-1185">Reference proteome</keyword>
<reference evidence="4 5" key="1">
    <citation type="journal article" date="2014" name="Syst. Appl. Microbiol.">
        <title>Complete genomes of freshwater sulfur oxidizers Sulfuricella denitrificans skB26 and Sulfuritalea hydrogenivorans sk43H: genetic insights into the sulfur oxidation pathway of betaproteobacteria.</title>
        <authorList>
            <person name="Watanabe T."/>
            <person name="Kojima H."/>
            <person name="Fukui M."/>
        </authorList>
    </citation>
    <scope>NUCLEOTIDE SEQUENCE [LARGE SCALE GENOMIC DNA]</scope>
    <source>
        <strain evidence="4">DSM22779</strain>
    </source>
</reference>
<dbReference type="Gene3D" id="1.10.1240.20">
    <property type="entry name" value="Lytic transglycosylase, superhelical linker domain"/>
    <property type="match status" value="1"/>
</dbReference>
<dbReference type="STRING" id="1223802.SUTH_03574"/>
<protein>
    <submittedName>
        <fullName evidence="4">Lytic transglycosylase subunit</fullName>
    </submittedName>
</protein>
<dbReference type="InterPro" id="IPR008939">
    <property type="entry name" value="Lytic_TGlycosylase_superhlx_U"/>
</dbReference>
<dbReference type="PANTHER" id="PTHR37423">
    <property type="entry name" value="SOLUBLE LYTIC MUREIN TRANSGLYCOSYLASE-RELATED"/>
    <property type="match status" value="1"/>
</dbReference>
<dbReference type="SUPFAM" id="SSF53955">
    <property type="entry name" value="Lysozyme-like"/>
    <property type="match status" value="1"/>
</dbReference>
<dbReference type="CDD" id="cd13401">
    <property type="entry name" value="Slt70-like"/>
    <property type="match status" value="1"/>
</dbReference>
<organism evidence="4 5">
    <name type="scientific">Sulfuritalea hydrogenivorans sk43H</name>
    <dbReference type="NCBI Taxonomy" id="1223802"/>
    <lineage>
        <taxon>Bacteria</taxon>
        <taxon>Pseudomonadati</taxon>
        <taxon>Pseudomonadota</taxon>
        <taxon>Betaproteobacteria</taxon>
        <taxon>Nitrosomonadales</taxon>
        <taxon>Sterolibacteriaceae</taxon>
        <taxon>Sulfuritalea</taxon>
    </lineage>
</organism>
<dbReference type="Pfam" id="PF01464">
    <property type="entry name" value="SLT"/>
    <property type="match status" value="1"/>
</dbReference>
<dbReference type="PANTHER" id="PTHR37423:SF5">
    <property type="entry name" value="SOLUBLE LYTIC MUREIN TRANSGLYCOSYLASE"/>
    <property type="match status" value="1"/>
</dbReference>
<sequence>MNYNPNSVTSLCRIGLVAATFMGIAVAPAPTYAERGDTVFLSAREAFRNGERVRLGRQIEALQGHPLQAWAEYWALRLRLDDGDESGVADYLGRYQGAYLAEKLRGDWLRVMGKKGDWESFRRELPALMVPDAETSCYAAQAANTPDSVRPYWNSGQDLPQACETLVDQMVAAGGLTVEEVWQRVRRLFEAKRVGAARSAAAYLPASEGFDGRGLESIAQSPARYFDKLPAGFAAKRGGREVALFAVQRLARNDPQDAAKRWSRIEAQFSAEERAYAWGQIAWQTALRHQPEALDWYEKAVGTTLSEEQRAWHVRAALRVHDWSAVRRAIGAMSPNIAAQPDWTYWLARALAAGGQPGEARALFLKIGGQPNFYGNLADEELGRTIEVPPHATPPSAEELAVAEANQGFRRALALFRVDMRLEGIREWAWALRGMDDRALLAAAEFARRHEIWDRAINTADRTLAQHNYGLRYIAPFSDQVRPKADQLALDNGWVYGLMRQESRFIMNAKSSVGAKGLMQLMPATAKWVAKKINLSNFHPARVTEMDTNVTLGTNYMKMVLDSLDNHPVLASAAYNAGPGRARKWRAEHPLEGAIYAETIPFSETRDYVKKVMSNAVYYNTLFSGRPQSLKSTLGVIGARGQGEKGVEELP</sequence>
<gene>
    <name evidence="4" type="ORF">SUTH_03574</name>
</gene>
<dbReference type="SUPFAM" id="SSF48435">
    <property type="entry name" value="Bacterial muramidases"/>
    <property type="match status" value="1"/>
</dbReference>
<evidence type="ECO:0000256" key="2">
    <source>
        <dbReference type="ARBA" id="ARBA00022729"/>
    </source>
</evidence>
<evidence type="ECO:0000313" key="5">
    <source>
        <dbReference type="Proteomes" id="UP000031637"/>
    </source>
</evidence>
<proteinExistence type="inferred from homology"/>
<dbReference type="HOGENOM" id="CLU_019016_0_0_4"/>
<dbReference type="Proteomes" id="UP000031637">
    <property type="component" value="Chromosome"/>
</dbReference>
<comment type="similarity">
    <text evidence="1">Belongs to the transglycosylase Slt family.</text>
</comment>
<dbReference type="KEGG" id="shd:SUTH_03574"/>
<accession>W0SJI0</accession>
<dbReference type="Gene3D" id="1.10.530.10">
    <property type="match status" value="1"/>
</dbReference>
<name>W0SJI0_9PROT</name>
<keyword evidence="2" id="KW-0732">Signal</keyword>
<dbReference type="GO" id="GO:0004553">
    <property type="term" value="F:hydrolase activity, hydrolyzing O-glycosyl compounds"/>
    <property type="evidence" value="ECO:0007669"/>
    <property type="project" value="InterPro"/>
</dbReference>
<dbReference type="InterPro" id="IPR037061">
    <property type="entry name" value="Lytic_TGlycoase_superhlx_L_sf"/>
</dbReference>
<dbReference type="Gene3D" id="1.25.20.10">
    <property type="entry name" value="Bacterial muramidases"/>
    <property type="match status" value="1"/>
</dbReference>
<evidence type="ECO:0000259" key="3">
    <source>
        <dbReference type="Pfam" id="PF01464"/>
    </source>
</evidence>
<dbReference type="EMBL" id="AP012547">
    <property type="protein sequence ID" value="BAO31344.1"/>
    <property type="molecule type" value="Genomic_DNA"/>
</dbReference>
<evidence type="ECO:0000313" key="4">
    <source>
        <dbReference type="EMBL" id="BAO31344.1"/>
    </source>
</evidence>
<dbReference type="GO" id="GO:0042597">
    <property type="term" value="C:periplasmic space"/>
    <property type="evidence" value="ECO:0007669"/>
    <property type="project" value="InterPro"/>
</dbReference>
<dbReference type="RefSeq" id="WP_070099357.1">
    <property type="nucleotide sequence ID" value="NZ_AP012547.1"/>
</dbReference>
<feature type="domain" description="Transglycosylase SLT" evidence="3">
    <location>
        <begin position="485"/>
        <end position="588"/>
    </location>
</feature>
<dbReference type="AlphaFoldDB" id="W0SJI0"/>
<dbReference type="InterPro" id="IPR008258">
    <property type="entry name" value="Transglycosylase_SLT_dom_1"/>
</dbReference>